<dbReference type="AlphaFoldDB" id="A0A6J5YII5"/>
<dbReference type="EMBL" id="CAEMXZ010000043">
    <property type="protein sequence ID" value="CAB4323418.1"/>
    <property type="molecule type" value="Genomic_DNA"/>
</dbReference>
<evidence type="ECO:0000313" key="1">
    <source>
        <dbReference type="EMBL" id="CAB4323418.1"/>
    </source>
</evidence>
<organism evidence="1">
    <name type="scientific">freshwater metagenome</name>
    <dbReference type="NCBI Taxonomy" id="449393"/>
    <lineage>
        <taxon>unclassified sequences</taxon>
        <taxon>metagenomes</taxon>
        <taxon>ecological metagenomes</taxon>
    </lineage>
</organism>
<gene>
    <name evidence="1" type="ORF">UFOPK1392_01173</name>
</gene>
<sequence>MIGEPLVAGAAHEIVAPELRAIAVTAVGEAGGARGAMGSLARESAPTPTALTAVTKKEYSTPLVSPLTTQLALALIATRTEQVRNGEPTVVTT</sequence>
<protein>
    <submittedName>
        <fullName evidence="1">Unannotated protein</fullName>
    </submittedName>
</protein>
<proteinExistence type="predicted"/>
<reference evidence="1" key="1">
    <citation type="submission" date="2020-05" db="EMBL/GenBank/DDBJ databases">
        <authorList>
            <person name="Chiriac C."/>
            <person name="Salcher M."/>
            <person name="Ghai R."/>
            <person name="Kavagutti S V."/>
        </authorList>
    </citation>
    <scope>NUCLEOTIDE SEQUENCE</scope>
</reference>
<accession>A0A6J5YII5</accession>
<name>A0A6J5YII5_9ZZZZ</name>